<dbReference type="AlphaFoldDB" id="A0AAV7LLK7"/>
<accession>A0AAV7LLK7</accession>
<proteinExistence type="predicted"/>
<organism evidence="3 4">
    <name type="scientific">Pleurodeles waltl</name>
    <name type="common">Iberian ribbed newt</name>
    <dbReference type="NCBI Taxonomy" id="8319"/>
    <lineage>
        <taxon>Eukaryota</taxon>
        <taxon>Metazoa</taxon>
        <taxon>Chordata</taxon>
        <taxon>Craniata</taxon>
        <taxon>Vertebrata</taxon>
        <taxon>Euteleostomi</taxon>
        <taxon>Amphibia</taxon>
        <taxon>Batrachia</taxon>
        <taxon>Caudata</taxon>
        <taxon>Salamandroidea</taxon>
        <taxon>Salamandridae</taxon>
        <taxon>Pleurodelinae</taxon>
        <taxon>Pleurodeles</taxon>
    </lineage>
</organism>
<feature type="region of interest" description="Disordered" evidence="2">
    <location>
        <begin position="86"/>
        <end position="118"/>
    </location>
</feature>
<keyword evidence="1" id="KW-0175">Coiled coil</keyword>
<feature type="compositionally biased region" description="Basic and acidic residues" evidence="2">
    <location>
        <begin position="86"/>
        <end position="99"/>
    </location>
</feature>
<dbReference type="EMBL" id="JANPWB010000015">
    <property type="protein sequence ID" value="KAJ1091869.1"/>
    <property type="molecule type" value="Genomic_DNA"/>
</dbReference>
<sequence length="166" mass="18063">MLRPGPQVLARKCRAWLGRSQPGEMRLTGRGTDVGSDAPGVKPTRAELLAAIQGSREALEGKIESAAIEVNLLRADLQKVSDKTRYDIGEEDPGGRKMELQGGPMTRTGGLGSQTDSWSCRQKEEVEIQEDGTMVSMHRDVTIDSMETAVAEEADVVGTDTWLYIC</sequence>
<feature type="region of interest" description="Disordered" evidence="2">
    <location>
        <begin position="22"/>
        <end position="41"/>
    </location>
</feature>
<evidence type="ECO:0000256" key="1">
    <source>
        <dbReference type="SAM" id="Coils"/>
    </source>
</evidence>
<evidence type="ECO:0000256" key="2">
    <source>
        <dbReference type="SAM" id="MobiDB-lite"/>
    </source>
</evidence>
<feature type="coiled-coil region" evidence="1">
    <location>
        <begin position="56"/>
        <end position="83"/>
    </location>
</feature>
<evidence type="ECO:0000313" key="3">
    <source>
        <dbReference type="EMBL" id="KAJ1091869.1"/>
    </source>
</evidence>
<gene>
    <name evidence="3" type="ORF">NDU88_004983</name>
</gene>
<reference evidence="3" key="1">
    <citation type="journal article" date="2022" name="bioRxiv">
        <title>Sequencing and chromosome-scale assembly of the giantPleurodeles waltlgenome.</title>
        <authorList>
            <person name="Brown T."/>
            <person name="Elewa A."/>
            <person name="Iarovenko S."/>
            <person name="Subramanian E."/>
            <person name="Araus A.J."/>
            <person name="Petzold A."/>
            <person name="Susuki M."/>
            <person name="Suzuki K.-i.T."/>
            <person name="Hayashi T."/>
            <person name="Toyoda A."/>
            <person name="Oliveira C."/>
            <person name="Osipova E."/>
            <person name="Leigh N.D."/>
            <person name="Simon A."/>
            <person name="Yun M.H."/>
        </authorList>
    </citation>
    <scope>NUCLEOTIDE SEQUENCE</scope>
    <source>
        <strain evidence="3">20211129_DDA</strain>
        <tissue evidence="3">Liver</tissue>
    </source>
</reference>
<keyword evidence="4" id="KW-1185">Reference proteome</keyword>
<evidence type="ECO:0000313" key="4">
    <source>
        <dbReference type="Proteomes" id="UP001066276"/>
    </source>
</evidence>
<dbReference type="Proteomes" id="UP001066276">
    <property type="component" value="Chromosome 11"/>
</dbReference>
<comment type="caution">
    <text evidence="3">The sequence shown here is derived from an EMBL/GenBank/DDBJ whole genome shotgun (WGS) entry which is preliminary data.</text>
</comment>
<name>A0AAV7LLK7_PLEWA</name>
<protein>
    <submittedName>
        <fullName evidence="3">Uncharacterized protein</fullName>
    </submittedName>
</protein>